<dbReference type="GO" id="GO:0019563">
    <property type="term" value="P:glycerol catabolic process"/>
    <property type="evidence" value="ECO:0007669"/>
    <property type="project" value="TreeGrafter"/>
</dbReference>
<dbReference type="NCBIfam" id="TIGR00419">
    <property type="entry name" value="tim"/>
    <property type="match status" value="1"/>
</dbReference>
<dbReference type="Proteomes" id="UP001195483">
    <property type="component" value="Unassembled WGS sequence"/>
</dbReference>
<dbReference type="GO" id="GO:0006096">
    <property type="term" value="P:glycolytic process"/>
    <property type="evidence" value="ECO:0007669"/>
    <property type="project" value="UniProtKB-KW"/>
</dbReference>
<evidence type="ECO:0000256" key="2">
    <source>
        <dbReference type="ARBA" id="ARBA00007422"/>
    </source>
</evidence>
<dbReference type="GO" id="GO:0046166">
    <property type="term" value="P:glyceraldehyde-3-phosphate biosynthetic process"/>
    <property type="evidence" value="ECO:0007669"/>
    <property type="project" value="TreeGrafter"/>
</dbReference>
<evidence type="ECO:0000256" key="7">
    <source>
        <dbReference type="ARBA" id="ARBA00023235"/>
    </source>
</evidence>
<dbReference type="InterPro" id="IPR000652">
    <property type="entry name" value="Triosephosphate_isomerase"/>
</dbReference>
<comment type="subunit">
    <text evidence="3">Homodimer.</text>
</comment>
<reference evidence="9" key="1">
    <citation type="journal article" date="2021" name="Genome Biol. Evol.">
        <title>A High-Quality Reference Genome for a Parasitic Bivalve with Doubly Uniparental Inheritance (Bivalvia: Unionida).</title>
        <authorList>
            <person name="Smith C.H."/>
        </authorList>
    </citation>
    <scope>NUCLEOTIDE SEQUENCE</scope>
    <source>
        <strain evidence="9">CHS0354</strain>
    </source>
</reference>
<comment type="pathway">
    <text evidence="8">Carbohydrate biosynthesis; gluconeogenesis.</text>
</comment>
<dbReference type="CDD" id="cd00311">
    <property type="entry name" value="TIM"/>
    <property type="match status" value="1"/>
</dbReference>
<comment type="caution">
    <text evidence="9">The sequence shown here is derived from an EMBL/GenBank/DDBJ whole genome shotgun (WGS) entry which is preliminary data.</text>
</comment>
<dbReference type="GO" id="GO:0006094">
    <property type="term" value="P:gluconeogenesis"/>
    <property type="evidence" value="ECO:0007669"/>
    <property type="project" value="UniProtKB-KW"/>
</dbReference>
<keyword evidence="4 8" id="KW-0312">Gluconeogenesis</keyword>
<comment type="catalytic activity">
    <reaction evidence="8">
        <text>D-glyceraldehyde 3-phosphate = dihydroxyacetone phosphate</text>
        <dbReference type="Rhea" id="RHEA:18585"/>
        <dbReference type="ChEBI" id="CHEBI:57642"/>
        <dbReference type="ChEBI" id="CHEBI:59776"/>
        <dbReference type="EC" id="5.3.1.1"/>
    </reaction>
</comment>
<dbReference type="PROSITE" id="PS00171">
    <property type="entry name" value="TIM_1"/>
    <property type="match status" value="1"/>
</dbReference>
<dbReference type="InterPro" id="IPR035990">
    <property type="entry name" value="TIM_sf"/>
</dbReference>
<dbReference type="Pfam" id="PF00121">
    <property type="entry name" value="TIM"/>
    <property type="match status" value="1"/>
</dbReference>
<evidence type="ECO:0000256" key="1">
    <source>
        <dbReference type="ARBA" id="ARBA00004680"/>
    </source>
</evidence>
<dbReference type="InterPro" id="IPR013785">
    <property type="entry name" value="Aldolase_TIM"/>
</dbReference>
<comment type="similarity">
    <text evidence="2 8">Belongs to the triosephosphate isomerase family.</text>
</comment>
<keyword evidence="5" id="KW-0963">Cytoplasm</keyword>
<dbReference type="GO" id="GO:0004807">
    <property type="term" value="F:triose-phosphate isomerase activity"/>
    <property type="evidence" value="ECO:0007669"/>
    <property type="project" value="UniProtKB-EC"/>
</dbReference>
<evidence type="ECO:0000256" key="6">
    <source>
        <dbReference type="ARBA" id="ARBA00023152"/>
    </source>
</evidence>
<keyword evidence="7 8" id="KW-0413">Isomerase</keyword>
<dbReference type="GO" id="GO:0005829">
    <property type="term" value="C:cytosol"/>
    <property type="evidence" value="ECO:0007669"/>
    <property type="project" value="TreeGrafter"/>
</dbReference>
<keyword evidence="6 8" id="KW-0324">Glycolysis</keyword>
<dbReference type="AlphaFoldDB" id="A0AAE0RZF4"/>
<name>A0AAE0RZF4_9BIVA</name>
<organism evidence="9 10">
    <name type="scientific">Potamilus streckersoni</name>
    <dbReference type="NCBI Taxonomy" id="2493646"/>
    <lineage>
        <taxon>Eukaryota</taxon>
        <taxon>Metazoa</taxon>
        <taxon>Spiralia</taxon>
        <taxon>Lophotrochozoa</taxon>
        <taxon>Mollusca</taxon>
        <taxon>Bivalvia</taxon>
        <taxon>Autobranchia</taxon>
        <taxon>Heteroconchia</taxon>
        <taxon>Palaeoheterodonta</taxon>
        <taxon>Unionida</taxon>
        <taxon>Unionoidea</taxon>
        <taxon>Unionidae</taxon>
        <taxon>Ambleminae</taxon>
        <taxon>Lampsilini</taxon>
        <taxon>Potamilus</taxon>
    </lineage>
</organism>
<keyword evidence="10" id="KW-1185">Reference proteome</keyword>
<accession>A0AAE0RZF4</accession>
<gene>
    <name evidence="9" type="ORF">CHS0354_024039</name>
</gene>
<dbReference type="PROSITE" id="PS51440">
    <property type="entry name" value="TIM_2"/>
    <property type="match status" value="1"/>
</dbReference>
<dbReference type="FunFam" id="3.20.20.70:FF:000016">
    <property type="entry name" value="Triosephosphate isomerase"/>
    <property type="match status" value="1"/>
</dbReference>
<dbReference type="EMBL" id="JAEAOA010001427">
    <property type="protein sequence ID" value="KAK3582492.1"/>
    <property type="molecule type" value="Genomic_DNA"/>
</dbReference>
<evidence type="ECO:0000313" key="9">
    <source>
        <dbReference type="EMBL" id="KAK3582492.1"/>
    </source>
</evidence>
<protein>
    <recommendedName>
        <fullName evidence="8">Triosephosphate isomerase</fullName>
        <ecNumber evidence="8">5.3.1.1</ecNumber>
    </recommendedName>
</protein>
<dbReference type="EC" id="5.3.1.1" evidence="8"/>
<dbReference type="HAMAP" id="MF_00147_B">
    <property type="entry name" value="TIM_B"/>
    <property type="match status" value="1"/>
</dbReference>
<dbReference type="InterPro" id="IPR020861">
    <property type="entry name" value="Triosephosphate_isomerase_AS"/>
</dbReference>
<comment type="pathway">
    <text evidence="1 8">Carbohydrate degradation; glycolysis; D-glyceraldehyde 3-phosphate from glycerone phosphate: step 1/1.</text>
</comment>
<evidence type="ECO:0000256" key="4">
    <source>
        <dbReference type="ARBA" id="ARBA00022432"/>
    </source>
</evidence>
<evidence type="ECO:0000256" key="5">
    <source>
        <dbReference type="ARBA" id="ARBA00022490"/>
    </source>
</evidence>
<sequence>MNLTLSESTSLAKLIYDGVASSSELSDAGMVIGIAPDFVSLLSVKQVVSLPILVGSQNVFYEEKGAFTGETSLNMLLSVGCDFVIVGHSERRHIFYESDDVINKKIKVSSSRLKSILCVGETLPERKEEKTNEIIEKQILNNLHAFPIKNIHNLIVAYEPVWAIGTNITPTPKQAEDVHLLIRQILANMFSKPVASNIPIIYGGSVNANNVKSLLSMPNIDGALVGGASLKAGEFLEIIRTASLLCKKTGE</sequence>
<evidence type="ECO:0000313" key="10">
    <source>
        <dbReference type="Proteomes" id="UP001195483"/>
    </source>
</evidence>
<evidence type="ECO:0000256" key="8">
    <source>
        <dbReference type="RuleBase" id="RU363013"/>
    </source>
</evidence>
<dbReference type="Gene3D" id="3.20.20.70">
    <property type="entry name" value="Aldolase class I"/>
    <property type="match status" value="1"/>
</dbReference>
<dbReference type="SUPFAM" id="SSF51351">
    <property type="entry name" value="Triosephosphate isomerase (TIM)"/>
    <property type="match status" value="1"/>
</dbReference>
<proteinExistence type="inferred from homology"/>
<reference evidence="9" key="3">
    <citation type="submission" date="2023-05" db="EMBL/GenBank/DDBJ databases">
        <authorList>
            <person name="Smith C.H."/>
        </authorList>
    </citation>
    <scope>NUCLEOTIDE SEQUENCE</scope>
    <source>
        <strain evidence="9">CHS0354</strain>
        <tissue evidence="9">Mantle</tissue>
    </source>
</reference>
<dbReference type="PANTHER" id="PTHR21139:SF42">
    <property type="entry name" value="TRIOSEPHOSPHATE ISOMERASE"/>
    <property type="match status" value="1"/>
</dbReference>
<dbReference type="PANTHER" id="PTHR21139">
    <property type="entry name" value="TRIOSEPHOSPHATE ISOMERASE"/>
    <property type="match status" value="1"/>
</dbReference>
<reference evidence="9" key="2">
    <citation type="journal article" date="2021" name="Genome Biol. Evol.">
        <title>Developing a high-quality reference genome for a parasitic bivalve with doubly uniparental inheritance (Bivalvia: Unionida).</title>
        <authorList>
            <person name="Smith C.H."/>
        </authorList>
    </citation>
    <scope>NUCLEOTIDE SEQUENCE</scope>
    <source>
        <strain evidence="9">CHS0354</strain>
        <tissue evidence="9">Mantle</tissue>
    </source>
</reference>
<dbReference type="InterPro" id="IPR022896">
    <property type="entry name" value="TrioseP_Isoase_bac/euk"/>
</dbReference>
<evidence type="ECO:0000256" key="3">
    <source>
        <dbReference type="ARBA" id="ARBA00011738"/>
    </source>
</evidence>